<dbReference type="FunFam" id="4.10.1000.10:FF:000001">
    <property type="entry name" value="zinc finger CCCH domain-containing protein 15-like"/>
    <property type="match status" value="1"/>
</dbReference>
<keyword evidence="3 5" id="KW-0863">Zinc-finger</keyword>
<evidence type="ECO:0000256" key="6">
    <source>
        <dbReference type="SAM" id="MobiDB-lite"/>
    </source>
</evidence>
<keyword evidence="4 5" id="KW-0862">Zinc</keyword>
<evidence type="ECO:0000256" key="4">
    <source>
        <dbReference type="ARBA" id="ARBA00022833"/>
    </source>
</evidence>
<protein>
    <submittedName>
        <fullName evidence="8">Zinc finger CCCH domain-containing protein 56-like isoform X2</fullName>
    </submittedName>
</protein>
<dbReference type="InterPro" id="IPR036855">
    <property type="entry name" value="Znf_CCCH_sf"/>
</dbReference>
<dbReference type="InterPro" id="IPR045877">
    <property type="entry name" value="ZFP36-like"/>
</dbReference>
<feature type="domain" description="C3H1-type" evidence="7">
    <location>
        <begin position="123"/>
        <end position="151"/>
    </location>
</feature>
<dbReference type="SUPFAM" id="SSF90229">
    <property type="entry name" value="CCCH zinc finger"/>
    <property type="match status" value="2"/>
</dbReference>
<evidence type="ECO:0000256" key="2">
    <source>
        <dbReference type="ARBA" id="ARBA00022737"/>
    </source>
</evidence>
<keyword evidence="9" id="KW-1185">Reference proteome</keyword>
<dbReference type="Proteomes" id="UP001567538">
    <property type="component" value="Unassembled WGS sequence"/>
</dbReference>
<organism evidence="8 9">
    <name type="scientific">Salvia divinorum</name>
    <name type="common">Maria pastora</name>
    <name type="synonym">Diviner's sage</name>
    <dbReference type="NCBI Taxonomy" id="28513"/>
    <lineage>
        <taxon>Eukaryota</taxon>
        <taxon>Viridiplantae</taxon>
        <taxon>Streptophyta</taxon>
        <taxon>Embryophyta</taxon>
        <taxon>Tracheophyta</taxon>
        <taxon>Spermatophyta</taxon>
        <taxon>Magnoliopsida</taxon>
        <taxon>eudicotyledons</taxon>
        <taxon>Gunneridae</taxon>
        <taxon>Pentapetalae</taxon>
        <taxon>asterids</taxon>
        <taxon>lamiids</taxon>
        <taxon>Lamiales</taxon>
        <taxon>Lamiaceae</taxon>
        <taxon>Nepetoideae</taxon>
        <taxon>Mentheae</taxon>
        <taxon>Salviinae</taxon>
        <taxon>Salvia</taxon>
        <taxon>Salvia subgen. Calosphace</taxon>
    </lineage>
</organism>
<feature type="domain" description="C3H1-type" evidence="7">
    <location>
        <begin position="183"/>
        <end position="211"/>
    </location>
</feature>
<dbReference type="GO" id="GO:0008270">
    <property type="term" value="F:zinc ion binding"/>
    <property type="evidence" value="ECO:0007669"/>
    <property type="project" value="UniProtKB-KW"/>
</dbReference>
<feature type="zinc finger region" description="C3H1-type" evidence="5">
    <location>
        <begin position="58"/>
        <end position="85"/>
    </location>
</feature>
<feature type="region of interest" description="Disordered" evidence="6">
    <location>
        <begin position="1"/>
        <end position="40"/>
    </location>
</feature>
<dbReference type="Pfam" id="PF00642">
    <property type="entry name" value="zf-CCCH"/>
    <property type="match status" value="1"/>
</dbReference>
<feature type="zinc finger region" description="C3H1-type" evidence="5">
    <location>
        <begin position="123"/>
        <end position="151"/>
    </location>
</feature>
<dbReference type="SMART" id="SM00356">
    <property type="entry name" value="ZnF_C3H1"/>
    <property type="match status" value="3"/>
</dbReference>
<dbReference type="PROSITE" id="PS50103">
    <property type="entry name" value="ZF_C3H1"/>
    <property type="match status" value="3"/>
</dbReference>
<evidence type="ECO:0000313" key="9">
    <source>
        <dbReference type="Proteomes" id="UP001567538"/>
    </source>
</evidence>
<accession>A0ABD1GT95</accession>
<feature type="zinc finger region" description="C3H1-type" evidence="5">
    <location>
        <begin position="183"/>
        <end position="211"/>
    </location>
</feature>
<feature type="domain" description="C3H1-type" evidence="7">
    <location>
        <begin position="58"/>
        <end position="85"/>
    </location>
</feature>
<proteinExistence type="predicted"/>
<dbReference type="Gene3D" id="4.10.1000.10">
    <property type="entry name" value="Zinc finger, CCCH-type"/>
    <property type="match status" value="2"/>
</dbReference>
<keyword evidence="2" id="KW-0677">Repeat</keyword>
<name>A0ABD1GT95_SALDI</name>
<dbReference type="PANTHER" id="PTHR12547">
    <property type="entry name" value="CCCH ZINC FINGER/TIS11-RELATED"/>
    <property type="match status" value="1"/>
</dbReference>
<evidence type="ECO:0000256" key="3">
    <source>
        <dbReference type="ARBA" id="ARBA00022771"/>
    </source>
</evidence>
<reference evidence="8 9" key="1">
    <citation type="submission" date="2024-06" db="EMBL/GenBank/DDBJ databases">
        <title>A chromosome level genome sequence of Diviner's sage (Salvia divinorum).</title>
        <authorList>
            <person name="Ford S.A."/>
            <person name="Ro D.-K."/>
            <person name="Ness R.W."/>
            <person name="Phillips M.A."/>
        </authorList>
    </citation>
    <scope>NUCLEOTIDE SEQUENCE [LARGE SCALE GENOMIC DNA]</scope>
    <source>
        <strain evidence="8">SAF-2024a</strain>
        <tissue evidence="8">Leaf</tissue>
    </source>
</reference>
<evidence type="ECO:0000256" key="1">
    <source>
        <dbReference type="ARBA" id="ARBA00022723"/>
    </source>
</evidence>
<dbReference type="EMBL" id="JBEAFC010000008">
    <property type="protein sequence ID" value="KAL1546293.1"/>
    <property type="molecule type" value="Genomic_DNA"/>
</dbReference>
<keyword evidence="1 5" id="KW-0479">Metal-binding</keyword>
<evidence type="ECO:0000313" key="8">
    <source>
        <dbReference type="EMBL" id="KAL1546293.1"/>
    </source>
</evidence>
<dbReference type="AlphaFoldDB" id="A0ABD1GT95"/>
<comment type="caution">
    <text evidence="8">The sequence shown here is derived from an EMBL/GenBank/DDBJ whole genome shotgun (WGS) entry which is preliminary data.</text>
</comment>
<dbReference type="PANTHER" id="PTHR12547:SF156">
    <property type="entry name" value="ZINC FINGER CCCH DOMAIN-CONTAINING PROTEIN 12"/>
    <property type="match status" value="1"/>
</dbReference>
<evidence type="ECO:0000256" key="5">
    <source>
        <dbReference type="PROSITE-ProRule" id="PRU00723"/>
    </source>
</evidence>
<evidence type="ECO:0000259" key="7">
    <source>
        <dbReference type="PROSITE" id="PS50103"/>
    </source>
</evidence>
<gene>
    <name evidence="8" type="ORF">AAHA92_22908</name>
</gene>
<dbReference type="InterPro" id="IPR000571">
    <property type="entry name" value="Znf_CCCH"/>
</dbReference>
<sequence>MDDMYEQEMSVDPNLTSNRSERSFQFEVESEPQNKRAKNNLLEDSTTFDHKKVIEKVLYKTRPCFQFRAGSCPFVENCEFTHSMEELRELPHSHKEELTRLSEQPREVFQIPVVGFNEVKHRPSPRQHCKGFLSRVGCQYGEKCLLIHNEVYMERKPAAICLLPGPGSGFESNGSKLTSNASNWKARLCTKWDSTGICGYGRNCAFAHGFAELQNYSGRQMKKADIGSSALGADQVALVPAKASVGHVPYSYHIGVPPRRLSGEIPRTGERAIRSWKGPDKISKIYGDWIDDLE</sequence>